<keyword evidence="4" id="KW-0175">Coiled coil</keyword>
<dbReference type="Pfam" id="PF05121">
    <property type="entry name" value="GvpK"/>
    <property type="match status" value="1"/>
</dbReference>
<evidence type="ECO:0000313" key="7">
    <source>
        <dbReference type="Proteomes" id="UP000011513"/>
    </source>
</evidence>
<dbReference type="GO" id="GO:0031412">
    <property type="term" value="P:gas vesicle organization"/>
    <property type="evidence" value="ECO:0007669"/>
    <property type="project" value="InterPro"/>
</dbReference>
<sequence>MTTIEVDEDGANGLTAVVIAVVEILVDSLEREAIRRMESGNLTDEEIERLGSHLAKLEEDLEQLKEDQEMDQQVDQLRGDLDSLVADAVQQVRTEERRGSDGAGAAPPDAGGARERR</sequence>
<name>M0CU87_HALPD</name>
<keyword evidence="1" id="KW-0304">Gas vesicle</keyword>
<dbReference type="eggNOG" id="arCOG06390">
    <property type="taxonomic scope" value="Archaea"/>
</dbReference>
<dbReference type="GO" id="GO:0031411">
    <property type="term" value="C:gas vesicle"/>
    <property type="evidence" value="ECO:0007669"/>
    <property type="project" value="UniProtKB-SubCell"/>
</dbReference>
<evidence type="ECO:0000256" key="4">
    <source>
        <dbReference type="SAM" id="Coils"/>
    </source>
</evidence>
<dbReference type="Proteomes" id="UP000011513">
    <property type="component" value="Unassembled WGS sequence"/>
</dbReference>
<gene>
    <name evidence="6" type="ORF">C474_19135</name>
</gene>
<dbReference type="AlphaFoldDB" id="M0CU87"/>
<evidence type="ECO:0000256" key="5">
    <source>
        <dbReference type="SAM" id="MobiDB-lite"/>
    </source>
</evidence>
<dbReference type="RefSeq" id="WP_008389623.1">
    <property type="nucleotide sequence ID" value="NZ_AOIV01000042.1"/>
</dbReference>
<evidence type="ECO:0000313" key="6">
    <source>
        <dbReference type="EMBL" id="ELZ26786.1"/>
    </source>
</evidence>
<evidence type="ECO:0000256" key="3">
    <source>
        <dbReference type="ARBA" id="ARBA00035659"/>
    </source>
</evidence>
<protein>
    <submittedName>
        <fullName evidence="6">Gas vesicle protein K</fullName>
    </submittedName>
</protein>
<feature type="coiled-coil region" evidence="4">
    <location>
        <begin position="47"/>
        <end position="74"/>
    </location>
</feature>
<comment type="similarity">
    <text evidence="3">Belongs to the gas vesicle GvpK family.</text>
</comment>
<dbReference type="PANTHER" id="PTHR40137">
    <property type="entry name" value="PROTEIN GVPK 1"/>
    <property type="match status" value="1"/>
</dbReference>
<evidence type="ECO:0000256" key="2">
    <source>
        <dbReference type="ARBA" id="ARBA00035108"/>
    </source>
</evidence>
<keyword evidence="7" id="KW-1185">Reference proteome</keyword>
<evidence type="ECO:0000256" key="1">
    <source>
        <dbReference type="ARBA" id="ARBA00022987"/>
    </source>
</evidence>
<organism evidence="6 7">
    <name type="scientific">Halogeometricum pallidum JCM 14848</name>
    <dbReference type="NCBI Taxonomy" id="1227487"/>
    <lineage>
        <taxon>Archaea</taxon>
        <taxon>Methanobacteriati</taxon>
        <taxon>Methanobacteriota</taxon>
        <taxon>Stenosarchaea group</taxon>
        <taxon>Halobacteria</taxon>
        <taxon>Halobacteriales</taxon>
        <taxon>Haloferacaceae</taxon>
        <taxon>Halogeometricum</taxon>
    </lineage>
</organism>
<dbReference type="PANTHER" id="PTHR40137:SF2">
    <property type="entry name" value="PROTEIN GVPK 1"/>
    <property type="match status" value="1"/>
</dbReference>
<accession>M0CU87</accession>
<dbReference type="EMBL" id="AOIV01000042">
    <property type="protein sequence ID" value="ELZ26786.1"/>
    <property type="molecule type" value="Genomic_DNA"/>
</dbReference>
<dbReference type="InParanoid" id="M0CU87"/>
<feature type="region of interest" description="Disordered" evidence="5">
    <location>
        <begin position="90"/>
        <end position="117"/>
    </location>
</feature>
<comment type="subcellular location">
    <subcellularLocation>
        <location evidence="2">Gas vesicle</location>
    </subcellularLocation>
</comment>
<dbReference type="InterPro" id="IPR007805">
    <property type="entry name" value="GvpK"/>
</dbReference>
<dbReference type="OrthoDB" id="306492at2157"/>
<reference evidence="6 7" key="1">
    <citation type="journal article" date="2014" name="PLoS Genet.">
        <title>Phylogenetically driven sequencing of extremely halophilic archaea reveals strategies for static and dynamic osmo-response.</title>
        <authorList>
            <person name="Becker E.A."/>
            <person name="Seitzer P.M."/>
            <person name="Tritt A."/>
            <person name="Larsen D."/>
            <person name="Krusor M."/>
            <person name="Yao A.I."/>
            <person name="Wu D."/>
            <person name="Madern D."/>
            <person name="Eisen J.A."/>
            <person name="Darling A.E."/>
            <person name="Facciotti M.T."/>
        </authorList>
    </citation>
    <scope>NUCLEOTIDE SEQUENCE [LARGE SCALE GENOMIC DNA]</scope>
    <source>
        <strain evidence="6 7">JCM 14848</strain>
    </source>
</reference>
<proteinExistence type="inferred from homology"/>
<comment type="caution">
    <text evidence="6">The sequence shown here is derived from an EMBL/GenBank/DDBJ whole genome shotgun (WGS) entry which is preliminary data.</text>
</comment>